<sequence>MLRLDKLVRDTMYAINELVIEYEASCALLDVLSPERRQETIIQVYNKWKRFSYNAYFEYPNRSFGPIKSYSSCFSGSEDKEASKIT</sequence>
<comment type="caution">
    <text evidence="1">The sequence shown here is derived from an EMBL/GenBank/DDBJ whole genome shotgun (WGS) entry which is preliminary data.</text>
</comment>
<proteinExistence type="predicted"/>
<organism evidence="1 2">
    <name type="scientific">Peronosclerospora sorghi</name>
    <dbReference type="NCBI Taxonomy" id="230839"/>
    <lineage>
        <taxon>Eukaryota</taxon>
        <taxon>Sar</taxon>
        <taxon>Stramenopiles</taxon>
        <taxon>Oomycota</taxon>
        <taxon>Peronosporomycetes</taxon>
        <taxon>Peronosporales</taxon>
        <taxon>Peronosporaceae</taxon>
        <taxon>Peronosclerospora</taxon>
    </lineage>
</organism>
<accession>A0ACC0VTS7</accession>
<name>A0ACC0VTS7_9STRA</name>
<gene>
    <name evidence="1" type="ORF">PsorP6_011005</name>
</gene>
<protein>
    <submittedName>
        <fullName evidence="1">Uncharacterized protein</fullName>
    </submittedName>
</protein>
<evidence type="ECO:0000313" key="1">
    <source>
        <dbReference type="EMBL" id="KAI9909879.1"/>
    </source>
</evidence>
<dbReference type="EMBL" id="CM047585">
    <property type="protein sequence ID" value="KAI9909879.1"/>
    <property type="molecule type" value="Genomic_DNA"/>
</dbReference>
<reference evidence="1 2" key="1">
    <citation type="journal article" date="2022" name="bioRxiv">
        <title>The genome of the oomycete Peronosclerospora sorghi, a cosmopolitan pathogen of maize and sorghum, is inflated with dispersed pseudogenes.</title>
        <authorList>
            <person name="Fletcher K."/>
            <person name="Martin F."/>
            <person name="Isakeit T."/>
            <person name="Cavanaugh K."/>
            <person name="Magill C."/>
            <person name="Michelmore R."/>
        </authorList>
    </citation>
    <scope>NUCLEOTIDE SEQUENCE [LARGE SCALE GENOMIC DNA]</scope>
    <source>
        <strain evidence="1">P6</strain>
    </source>
</reference>
<evidence type="ECO:0000313" key="2">
    <source>
        <dbReference type="Proteomes" id="UP001163321"/>
    </source>
</evidence>
<dbReference type="Proteomes" id="UP001163321">
    <property type="component" value="Chromosome 6"/>
</dbReference>
<keyword evidence="2" id="KW-1185">Reference proteome</keyword>